<dbReference type="InterPro" id="IPR029063">
    <property type="entry name" value="SAM-dependent_MTases_sf"/>
</dbReference>
<name>A0A2S4PWI5_9PEZI</name>
<dbReference type="GO" id="GO:0016192">
    <property type="term" value="P:vesicle-mediated transport"/>
    <property type="evidence" value="ECO:0007669"/>
    <property type="project" value="UniProtKB-UniRule"/>
</dbReference>
<evidence type="ECO:0000256" key="2">
    <source>
        <dbReference type="ARBA" id="ARBA00022603"/>
    </source>
</evidence>
<dbReference type="OrthoDB" id="10069295at2759"/>
<evidence type="ECO:0000256" key="5">
    <source>
        <dbReference type="HAMAP-Rule" id="MF_03188"/>
    </source>
</evidence>
<comment type="caution">
    <text evidence="7">The sequence shown here is derived from an EMBL/GenBank/DDBJ whole genome shotgun (WGS) entry which is preliminary data.</text>
</comment>
<keyword evidence="4 5" id="KW-0949">S-adenosyl-L-methionine</keyword>
<accession>A0A2S4PWI5</accession>
<organism evidence="7 8">
    <name type="scientific">Erysiphe pulchra</name>
    <dbReference type="NCBI Taxonomy" id="225359"/>
    <lineage>
        <taxon>Eukaryota</taxon>
        <taxon>Fungi</taxon>
        <taxon>Dikarya</taxon>
        <taxon>Ascomycota</taxon>
        <taxon>Pezizomycotina</taxon>
        <taxon>Leotiomycetes</taxon>
        <taxon>Erysiphales</taxon>
        <taxon>Erysiphaceae</taxon>
        <taxon>Erysiphe</taxon>
    </lineage>
</organism>
<dbReference type="AlphaFoldDB" id="A0A2S4PWI5"/>
<dbReference type="InterPro" id="IPR026635">
    <property type="entry name" value="Efm4/METTL10"/>
</dbReference>
<keyword evidence="2 5" id="KW-0489">Methyltransferase</keyword>
<proteinExistence type="inferred from homology"/>
<comment type="function">
    <text evidence="5">S-adenosyl-L-methionine-dependent protein-lysine N-methyltransferase that mono- and dimethylates elongation factor 1-alpha at 'Lys-316'. May play a role in intracellular transport.</text>
</comment>
<dbReference type="Pfam" id="PF13847">
    <property type="entry name" value="Methyltransf_31"/>
    <property type="match status" value="1"/>
</dbReference>
<evidence type="ECO:0000313" key="7">
    <source>
        <dbReference type="EMBL" id="POS86367.1"/>
    </source>
</evidence>
<protein>
    <recommendedName>
        <fullName evidence="5">Protein-lysine N-methyltransferase EFM4</fullName>
        <ecNumber evidence="5">2.1.1.-</ecNumber>
    </recommendedName>
    <alternativeName>
        <fullName evidence="5">Elongation factor methyltransferase 4</fullName>
    </alternativeName>
</protein>
<evidence type="ECO:0000259" key="6">
    <source>
        <dbReference type="Pfam" id="PF13847"/>
    </source>
</evidence>
<dbReference type="GO" id="GO:0005737">
    <property type="term" value="C:cytoplasm"/>
    <property type="evidence" value="ECO:0007669"/>
    <property type="project" value="UniProtKB-SubCell"/>
</dbReference>
<dbReference type="EMBL" id="PEDP01000346">
    <property type="protein sequence ID" value="POS86367.1"/>
    <property type="molecule type" value="Genomic_DNA"/>
</dbReference>
<dbReference type="STRING" id="225359.A0A2S4PWI5"/>
<keyword evidence="3 5" id="KW-0808">Transferase</keyword>
<dbReference type="CDD" id="cd02440">
    <property type="entry name" value="AdoMet_MTases"/>
    <property type="match status" value="1"/>
</dbReference>
<sequence length="263" mass="30010">MSIENISIPKHLSPSPLGTKEYNDKNLPKSWDDLYYEEIANHIQDSENEGTIWFDEANASEKILNYLEDLVNRPKVSEIHLSHENSSILDLGTGNGHLLFSLRSNSEEISSNRKKWNGRIMGVDYSEKSIEFARRIAAERKINSIEFKHWDIMNSEPMGAVLEGQNISGWDIVLDKGTFDAISLSSEIDTNGRRKSENYRSRVLPLIKTGGILLITSCNWTEMELKSWFCGPGLRFFDRIEYKSFSFGGQMGQKVSSICFLKE</sequence>
<dbReference type="Gene3D" id="3.40.50.150">
    <property type="entry name" value="Vaccinia Virus protein VP39"/>
    <property type="match status" value="1"/>
</dbReference>
<evidence type="ECO:0000256" key="1">
    <source>
        <dbReference type="ARBA" id="ARBA00022490"/>
    </source>
</evidence>
<comment type="similarity">
    <text evidence="5">Belongs to the class I-like SAM-binding methyltransferase superfamily. EFM4 family.</text>
</comment>
<dbReference type="GO" id="GO:0032259">
    <property type="term" value="P:methylation"/>
    <property type="evidence" value="ECO:0007669"/>
    <property type="project" value="UniProtKB-KW"/>
</dbReference>
<evidence type="ECO:0000256" key="4">
    <source>
        <dbReference type="ARBA" id="ARBA00022691"/>
    </source>
</evidence>
<comment type="subcellular location">
    <subcellularLocation>
        <location evidence="5">Cytoplasm</location>
    </subcellularLocation>
</comment>
<dbReference type="PANTHER" id="PTHR12843:SF5">
    <property type="entry name" value="EEF1A LYSINE METHYLTRANSFERASE 2"/>
    <property type="match status" value="1"/>
</dbReference>
<keyword evidence="8" id="KW-1185">Reference proteome</keyword>
<keyword evidence="5" id="KW-0813">Transport</keyword>
<dbReference type="PANTHER" id="PTHR12843">
    <property type="entry name" value="PROTEIN-LYSINE N-METHYLTRANSFERASE METTL10"/>
    <property type="match status" value="1"/>
</dbReference>
<dbReference type="HAMAP" id="MF_03188">
    <property type="entry name" value="Methyltr_EFM4"/>
    <property type="match status" value="1"/>
</dbReference>
<keyword evidence="1 5" id="KW-0963">Cytoplasm</keyword>
<evidence type="ECO:0000256" key="3">
    <source>
        <dbReference type="ARBA" id="ARBA00022679"/>
    </source>
</evidence>
<evidence type="ECO:0000313" key="8">
    <source>
        <dbReference type="Proteomes" id="UP000237438"/>
    </source>
</evidence>
<dbReference type="InterPro" id="IPR025714">
    <property type="entry name" value="Methyltranfer_dom"/>
</dbReference>
<gene>
    <name evidence="5" type="primary">EFM4</name>
    <name evidence="7" type="ORF">EPUL_001467</name>
</gene>
<dbReference type="SUPFAM" id="SSF53335">
    <property type="entry name" value="S-adenosyl-L-methionine-dependent methyltransferases"/>
    <property type="match status" value="1"/>
</dbReference>
<dbReference type="Proteomes" id="UP000237438">
    <property type="component" value="Unassembled WGS sequence"/>
</dbReference>
<reference evidence="7 8" key="1">
    <citation type="submission" date="2017-10" db="EMBL/GenBank/DDBJ databases">
        <title>Development of genomic resources for the powdery mildew, Erysiphe pulchra.</title>
        <authorList>
            <person name="Wadl P.A."/>
            <person name="Mack B.M."/>
            <person name="Moore G."/>
            <person name="Beltz S.B."/>
        </authorList>
    </citation>
    <scope>NUCLEOTIDE SEQUENCE [LARGE SCALE GENOMIC DNA]</scope>
    <source>
        <strain evidence="7">Cflorida</strain>
    </source>
</reference>
<feature type="domain" description="Methyltransferase" evidence="6">
    <location>
        <begin position="83"/>
        <end position="225"/>
    </location>
</feature>
<dbReference type="EC" id="2.1.1.-" evidence="5"/>
<dbReference type="GO" id="GO:0016279">
    <property type="term" value="F:protein-lysine N-methyltransferase activity"/>
    <property type="evidence" value="ECO:0007669"/>
    <property type="project" value="UniProtKB-UniRule"/>
</dbReference>